<reference evidence="2 3" key="1">
    <citation type="journal article" date="2014" name="Int. J. Syst. Evol. Microbiol.">
        <title>Complete genome sequence of Corynebacterium casei LMG S-19264T (=DSM 44701T), isolated from a smear-ripened cheese.</title>
        <authorList>
            <consortium name="US DOE Joint Genome Institute (JGI-PGF)"/>
            <person name="Walter F."/>
            <person name="Albersmeier A."/>
            <person name="Kalinowski J."/>
            <person name="Ruckert C."/>
        </authorList>
    </citation>
    <scope>NUCLEOTIDE SEQUENCE [LARGE SCALE GENOMIC DNA]</scope>
    <source>
        <strain evidence="2 3">IBRC-M 10912</strain>
    </source>
</reference>
<name>A0ABD5P519_9EURY</name>
<dbReference type="PROSITE" id="PS51257">
    <property type="entry name" value="PROKAR_LIPOPROTEIN"/>
    <property type="match status" value="1"/>
</dbReference>
<dbReference type="EMBL" id="JBHSDJ010000131">
    <property type="protein sequence ID" value="MFC4249240.1"/>
    <property type="molecule type" value="Genomic_DNA"/>
</dbReference>
<evidence type="ECO:0000313" key="2">
    <source>
        <dbReference type="EMBL" id="MFC4249240.1"/>
    </source>
</evidence>
<dbReference type="AlphaFoldDB" id="A0ABD5P519"/>
<proteinExistence type="predicted"/>
<dbReference type="GeneID" id="71853076"/>
<comment type="caution">
    <text evidence="2">The sequence shown here is derived from an EMBL/GenBank/DDBJ whole genome shotgun (WGS) entry which is preliminary data.</text>
</comment>
<feature type="region of interest" description="Disordered" evidence="1">
    <location>
        <begin position="240"/>
        <end position="273"/>
    </location>
</feature>
<accession>A0ABD5P519</accession>
<dbReference type="RefSeq" id="WP_246972565.1">
    <property type="nucleotide sequence ID" value="NZ_CP095397.1"/>
</dbReference>
<evidence type="ECO:0000256" key="1">
    <source>
        <dbReference type="SAM" id="MobiDB-lite"/>
    </source>
</evidence>
<sequence>MYDTSRRAFLSGGGTIAVGGLVGLSGCLDTVLSSDEEDRESNERDPLPSFHRWLYAPAATGAAGNAYTYAYVDGDALVNPMEYGLHSSPLIADKATELIGEYVPPMIDEYGIDVDGAVAVNHGPGPGGASGVAVFGGFDATELRAESANAAENEESVETGAHAGHDLYFDEETGVAISHGTFVTGFSGDEIVSGRAVVEALIDARDGAATRLHEVDETAETLLRRQGERPIVFGAPAVEEETGRRFRRSPNETDDGADTDAPTVTGGGFSIEPDGDRLHYQITMITEQAVSDADAFGNGVPILDRFDEPSVTEDGVVLTYEATDGGRMEIDDRRSRPEARFDVDVNRGSVTVIHVGGDEIPADELAIVFEERDTERQIRWGAISNIDTIRTGDTVSVAVDTPVLGDELRLVWTPGSDVVHTESVPDRTGGRPNATFRTEFGTDAVSISHTGGDAIPAEELDVHVDSPDGDRVTNWTELDDSGTVTQGDTVTVDVSEADEGGRIRLVWTPDGTLLSDHPIAIDATPPNTTFDVGFDPGADTATVRHAAGDSIPADELELIVTGPENRSRPWQELSDDDVVRPGDAVTIDLSERDSWWHLAVWWTVADIDLESVRIPDLD</sequence>
<protein>
    <submittedName>
        <fullName evidence="2">Uncharacterized protein</fullName>
    </submittedName>
</protein>
<gene>
    <name evidence="2" type="ORF">ACFOZ7_20300</name>
</gene>
<evidence type="ECO:0000313" key="3">
    <source>
        <dbReference type="Proteomes" id="UP001595821"/>
    </source>
</evidence>
<organism evidence="2 3">
    <name type="scientific">Natribaculum luteum</name>
    <dbReference type="NCBI Taxonomy" id="1586232"/>
    <lineage>
        <taxon>Archaea</taxon>
        <taxon>Methanobacteriati</taxon>
        <taxon>Methanobacteriota</taxon>
        <taxon>Stenosarchaea group</taxon>
        <taxon>Halobacteria</taxon>
        <taxon>Halobacteriales</taxon>
        <taxon>Natrialbaceae</taxon>
        <taxon>Natribaculum</taxon>
    </lineage>
</organism>
<dbReference type="Proteomes" id="UP001595821">
    <property type="component" value="Unassembled WGS sequence"/>
</dbReference>